<dbReference type="EMBL" id="FOGC01000012">
    <property type="protein sequence ID" value="SER14356.1"/>
    <property type="molecule type" value="Genomic_DNA"/>
</dbReference>
<evidence type="ECO:0000256" key="1">
    <source>
        <dbReference type="SAM" id="SignalP"/>
    </source>
</evidence>
<dbReference type="PROSITE" id="PS51257">
    <property type="entry name" value="PROKAR_LIPOPROTEIN"/>
    <property type="match status" value="1"/>
</dbReference>
<reference evidence="3" key="1">
    <citation type="submission" date="2016-10" db="EMBL/GenBank/DDBJ databases">
        <authorList>
            <person name="Varghese N."/>
            <person name="Submissions S."/>
        </authorList>
    </citation>
    <scope>NUCLEOTIDE SEQUENCE [LARGE SCALE GENOMIC DNA]</scope>
    <source>
        <strain evidence="3">8N4</strain>
    </source>
</reference>
<name>A0A1H9LSF0_9GAMM</name>
<organism evidence="2 3">
    <name type="scientific">Rosenbergiella nectarea</name>
    <dbReference type="NCBI Taxonomy" id="988801"/>
    <lineage>
        <taxon>Bacteria</taxon>
        <taxon>Pseudomonadati</taxon>
        <taxon>Pseudomonadota</taxon>
        <taxon>Gammaproteobacteria</taxon>
        <taxon>Enterobacterales</taxon>
        <taxon>Erwiniaceae</taxon>
        <taxon>Rosenbergiella</taxon>
    </lineage>
</organism>
<dbReference type="NCBIfam" id="NF007894">
    <property type="entry name" value="PRK10598.1"/>
    <property type="match status" value="1"/>
</dbReference>
<evidence type="ECO:0008006" key="4">
    <source>
        <dbReference type="Google" id="ProtNLM"/>
    </source>
</evidence>
<feature type="signal peptide" evidence="1">
    <location>
        <begin position="1"/>
        <end position="17"/>
    </location>
</feature>
<dbReference type="Proteomes" id="UP000242515">
    <property type="component" value="Unassembled WGS sequence"/>
</dbReference>
<gene>
    <name evidence="2" type="ORF">SAMN05216522_11265</name>
</gene>
<keyword evidence="3" id="KW-1185">Reference proteome</keyword>
<dbReference type="AlphaFoldDB" id="A0A1H9LSF0"/>
<dbReference type="STRING" id="988801.SAMN05216522_11265"/>
<dbReference type="RefSeq" id="WP_092677721.1">
    <property type="nucleotide sequence ID" value="NZ_FOGC01000012.1"/>
</dbReference>
<dbReference type="Pfam" id="PF07273">
    <property type="entry name" value="DUF1439"/>
    <property type="match status" value="1"/>
</dbReference>
<dbReference type="Gene3D" id="3.15.10.40">
    <property type="entry name" value="Uncharacterised protein PF07273, DUF1439"/>
    <property type="match status" value="1"/>
</dbReference>
<keyword evidence="1" id="KW-0732">Signal</keyword>
<evidence type="ECO:0000313" key="3">
    <source>
        <dbReference type="Proteomes" id="UP000242515"/>
    </source>
</evidence>
<accession>A0A1H9LSF0</accession>
<dbReference type="InterPro" id="IPR010835">
    <property type="entry name" value="DUF1439"/>
</dbReference>
<dbReference type="OrthoDB" id="5688063at2"/>
<protein>
    <recommendedName>
        <fullName evidence="4">Lipoprotein</fullName>
    </recommendedName>
</protein>
<evidence type="ECO:0000313" key="2">
    <source>
        <dbReference type="EMBL" id="SER14356.1"/>
    </source>
</evidence>
<feature type="chain" id="PRO_5017369199" description="Lipoprotein" evidence="1">
    <location>
        <begin position="18"/>
        <end position="186"/>
    </location>
</feature>
<sequence>MRKCLTLIVFCCTVVLAGCDHWASYTLSEQEINQSLSKHASFEKDIGINGLANAHIRLDTLHAEIGRAVANQVVLSGHAKVEFASLFGQQNADLNLKMSAVPVFNREQGAVYLHDITILDAQAQPQKVQGVVDGLKPILATSLREYFTQQPAWVLSSDRSKAESLAKKYATGIEVKPGELVIPLAP</sequence>
<proteinExistence type="predicted"/>